<dbReference type="EMBL" id="CP155447">
    <property type="protein sequence ID" value="XBH02575.1"/>
    <property type="molecule type" value="Genomic_DNA"/>
</dbReference>
<gene>
    <name evidence="1" type="ORF">V5E97_30245</name>
</gene>
<dbReference type="RefSeq" id="WP_406695317.1">
    <property type="nucleotide sequence ID" value="NZ_CP155447.1"/>
</dbReference>
<protein>
    <submittedName>
        <fullName evidence="1">Uncharacterized protein</fullName>
    </submittedName>
</protein>
<organism evidence="1">
    <name type="scientific">Singulisphaera sp. Ch08</name>
    <dbReference type="NCBI Taxonomy" id="3120278"/>
    <lineage>
        <taxon>Bacteria</taxon>
        <taxon>Pseudomonadati</taxon>
        <taxon>Planctomycetota</taxon>
        <taxon>Planctomycetia</taxon>
        <taxon>Isosphaerales</taxon>
        <taxon>Isosphaeraceae</taxon>
        <taxon>Singulisphaera</taxon>
    </lineage>
</organism>
<proteinExistence type="predicted"/>
<evidence type="ECO:0000313" key="1">
    <source>
        <dbReference type="EMBL" id="XBH02575.1"/>
    </source>
</evidence>
<sequence>MDLDSVDLNELRYEALSERPSKVQLTDLGRPVAPGATIADWLDGLPNQLAATGLKSLRDAIVTAHETGRPVVAALGGHVVKTGCAPYLIDWVERGVLSGLALNGSAAIHDLELAIAGKTSEDVGPRLMAGTFGFARETSDLYAWGCDRAAEQGCGLGAALADVILERGGPGLNASLLVAARRKGIPLTVHVAIGTDIVHMTPQLDGAALGKATLDDFRILTNLIARLAGGVWLNLGSAVVLPEVFLKAVSIVRNLGRSLDGLTTANLDFNQQYRGLLNVLQRPGAQGIALTGHHELMIPLLHAAVASRLAAPVAAPSTNGHP</sequence>
<dbReference type="AlphaFoldDB" id="A0AAU7CBP1"/>
<name>A0AAU7CBP1_9BACT</name>
<accession>A0AAU7CBP1</accession>
<reference evidence="1" key="1">
    <citation type="submission" date="2024-05" db="EMBL/GenBank/DDBJ databases">
        <title>Planctomycetes of the genus Singulisphaera possess chitinolytic capabilities.</title>
        <authorList>
            <person name="Ivanova A."/>
        </authorList>
    </citation>
    <scope>NUCLEOTIDE SEQUENCE</scope>
    <source>
        <strain evidence="1">Ch08T</strain>
    </source>
</reference>
<dbReference type="Gene3D" id="3.40.50.10690">
    <property type="entry name" value="putative lor/sdh protein like domains"/>
    <property type="match status" value="1"/>
</dbReference>